<accession>A0A2U1KYV4</accession>
<sequence length="447" mass="51051">MEKDEALLLSAYKKREVRKPMKKQRCSKMYQSQAITKVGLYASGKFLGHSKDGWNKNEHPSASCLDMADEYLTILFYPAGNKSSNIARFAKNINVQGLSLIYLAFSCFFEVLLNHHILLVFFVHIDRPACCYALSSIRGTYGAYSKNVWYVEKYLQDVWPIVKNALKKHEINGHLDLDRNQNNFLYESVKVKGSMTVSATKKMYDPSIIRKSRDLIKILPRSVPAPQLRIDLYPAFVYAQLGLDLTFLNGDCPLYNIVTGQKVPPELDEALEAEYNSLLDEMQLVVTKKGNHAMKMSFEEGLEYGHKIWRAGRPTRSSRDRHRETYAQMKVSATELKELQFCMSGMLNEGGKSLGVLDQGIECGKQERCYNNRQVQCYLGLPSSEDQCTRMLPKPTWWRWSGSVSNWCEETLSTILAFTPFETQKVVAETKKNGNSEKQEETDTNKG</sequence>
<keyword evidence="6" id="KW-0539">Nucleus</keyword>
<gene>
    <name evidence="10" type="ORF">CTI12_AA549780</name>
</gene>
<dbReference type="OrthoDB" id="5046242at2759"/>
<evidence type="ECO:0000256" key="2">
    <source>
        <dbReference type="ARBA" id="ARBA00009344"/>
    </source>
</evidence>
<organism evidence="10 11">
    <name type="scientific">Artemisia annua</name>
    <name type="common">Sweet wormwood</name>
    <dbReference type="NCBI Taxonomy" id="35608"/>
    <lineage>
        <taxon>Eukaryota</taxon>
        <taxon>Viridiplantae</taxon>
        <taxon>Streptophyta</taxon>
        <taxon>Embryophyta</taxon>
        <taxon>Tracheophyta</taxon>
        <taxon>Spermatophyta</taxon>
        <taxon>Magnoliopsida</taxon>
        <taxon>eudicotyledons</taxon>
        <taxon>Gunneridae</taxon>
        <taxon>Pentapetalae</taxon>
        <taxon>asterids</taxon>
        <taxon>campanulids</taxon>
        <taxon>Asterales</taxon>
        <taxon>Asteraceae</taxon>
        <taxon>Asteroideae</taxon>
        <taxon>Anthemideae</taxon>
        <taxon>Artemisiinae</taxon>
        <taxon>Artemisia</taxon>
    </lineage>
</organism>
<evidence type="ECO:0000256" key="5">
    <source>
        <dbReference type="ARBA" id="ARBA00022884"/>
    </source>
</evidence>
<comment type="subcellular location">
    <subcellularLocation>
        <location evidence="1">Nucleus</location>
        <location evidence="1">Nucleolus</location>
    </subcellularLocation>
</comment>
<evidence type="ECO:0000313" key="11">
    <source>
        <dbReference type="Proteomes" id="UP000245207"/>
    </source>
</evidence>
<evidence type="ECO:0000256" key="4">
    <source>
        <dbReference type="ARBA" id="ARBA00022552"/>
    </source>
</evidence>
<dbReference type="PANTHER" id="PTHR12581">
    <property type="entry name" value="HIV-1 REV BINDING PROTEIN 2, 3"/>
    <property type="match status" value="1"/>
</dbReference>
<comment type="similarity">
    <text evidence="2">Belongs to the KRR1 family.</text>
</comment>
<dbReference type="InterPro" id="IPR036612">
    <property type="entry name" value="KH_dom_type_1_sf"/>
</dbReference>
<keyword evidence="3" id="KW-0690">Ribosome biogenesis</keyword>
<name>A0A2U1KYV4_ARTAN</name>
<keyword evidence="5" id="KW-0694">RNA-binding</keyword>
<dbReference type="InterPro" id="IPR024166">
    <property type="entry name" value="rRNA_assembly_KRR1"/>
</dbReference>
<dbReference type="PANTHER" id="PTHR12581:SF0">
    <property type="entry name" value="KRR1 SMALL SUBUNIT PROCESSOME COMPONENT HOMOLOG"/>
    <property type="match status" value="1"/>
</dbReference>
<dbReference type="Proteomes" id="UP000245207">
    <property type="component" value="Unassembled WGS sequence"/>
</dbReference>
<keyword evidence="11" id="KW-1185">Reference proteome</keyword>
<evidence type="ECO:0000256" key="8">
    <source>
        <dbReference type="ARBA" id="ARBA00032993"/>
    </source>
</evidence>
<protein>
    <recommendedName>
        <fullName evidence="8">KRR-R motif-containing protein 1</fullName>
    </recommendedName>
</protein>
<dbReference type="STRING" id="35608.A0A2U1KYV4"/>
<dbReference type="EMBL" id="PKPP01012750">
    <property type="protein sequence ID" value="PWA41918.1"/>
    <property type="molecule type" value="Genomic_DNA"/>
</dbReference>
<evidence type="ECO:0000256" key="1">
    <source>
        <dbReference type="ARBA" id="ARBA00004604"/>
    </source>
</evidence>
<keyword evidence="4" id="KW-0698">rRNA processing</keyword>
<dbReference type="GO" id="GO:0006364">
    <property type="term" value="P:rRNA processing"/>
    <property type="evidence" value="ECO:0007669"/>
    <property type="project" value="UniProtKB-KW"/>
</dbReference>
<dbReference type="AlphaFoldDB" id="A0A2U1KYV4"/>
<comment type="caution">
    <text evidence="10">The sequence shown here is derived from an EMBL/GenBank/DDBJ whole genome shotgun (WGS) entry which is preliminary data.</text>
</comment>
<evidence type="ECO:0000259" key="9">
    <source>
        <dbReference type="Pfam" id="PF17903"/>
    </source>
</evidence>
<evidence type="ECO:0000313" key="10">
    <source>
        <dbReference type="EMBL" id="PWA41918.1"/>
    </source>
</evidence>
<dbReference type="GO" id="GO:0003723">
    <property type="term" value="F:RNA binding"/>
    <property type="evidence" value="ECO:0007669"/>
    <property type="project" value="UniProtKB-KW"/>
</dbReference>
<reference evidence="10 11" key="1">
    <citation type="journal article" date="2018" name="Mol. Plant">
        <title>The genome of Artemisia annua provides insight into the evolution of Asteraceae family and artemisinin biosynthesis.</title>
        <authorList>
            <person name="Shen Q."/>
            <person name="Zhang L."/>
            <person name="Liao Z."/>
            <person name="Wang S."/>
            <person name="Yan T."/>
            <person name="Shi P."/>
            <person name="Liu M."/>
            <person name="Fu X."/>
            <person name="Pan Q."/>
            <person name="Wang Y."/>
            <person name="Lv Z."/>
            <person name="Lu X."/>
            <person name="Zhang F."/>
            <person name="Jiang W."/>
            <person name="Ma Y."/>
            <person name="Chen M."/>
            <person name="Hao X."/>
            <person name="Li L."/>
            <person name="Tang Y."/>
            <person name="Lv G."/>
            <person name="Zhou Y."/>
            <person name="Sun X."/>
            <person name="Brodelius P.E."/>
            <person name="Rose J.K.C."/>
            <person name="Tang K."/>
        </authorList>
    </citation>
    <scope>NUCLEOTIDE SEQUENCE [LARGE SCALE GENOMIC DNA]</scope>
    <source>
        <strain evidence="11">cv. Huhao1</strain>
        <tissue evidence="10">Leaf</tissue>
    </source>
</reference>
<dbReference type="InterPro" id="IPR041174">
    <property type="entry name" value="KRR1-like_KH1"/>
</dbReference>
<evidence type="ECO:0000256" key="3">
    <source>
        <dbReference type="ARBA" id="ARBA00022517"/>
    </source>
</evidence>
<dbReference type="Gene3D" id="3.30.1370.10">
    <property type="entry name" value="K Homology domain, type 1"/>
    <property type="match status" value="1"/>
</dbReference>
<evidence type="ECO:0000256" key="6">
    <source>
        <dbReference type="ARBA" id="ARBA00023242"/>
    </source>
</evidence>
<keyword evidence="7" id="KW-0687">Ribonucleoprotein</keyword>
<dbReference type="GO" id="GO:0032040">
    <property type="term" value="C:small-subunit processome"/>
    <property type="evidence" value="ECO:0007669"/>
    <property type="project" value="TreeGrafter"/>
</dbReference>
<feature type="domain" description="KRR1 small subunit processome component first KH" evidence="9">
    <location>
        <begin position="150"/>
        <end position="227"/>
    </location>
</feature>
<evidence type="ECO:0000256" key="7">
    <source>
        <dbReference type="ARBA" id="ARBA00023274"/>
    </source>
</evidence>
<proteinExistence type="inferred from homology"/>
<dbReference type="Pfam" id="PF17903">
    <property type="entry name" value="KH_KRR1_1st"/>
    <property type="match status" value="1"/>
</dbReference>